<dbReference type="PROSITE" id="PS50076">
    <property type="entry name" value="DNAJ_2"/>
    <property type="match status" value="1"/>
</dbReference>
<feature type="compositionally biased region" description="Polar residues" evidence="1">
    <location>
        <begin position="148"/>
        <end position="161"/>
    </location>
</feature>
<dbReference type="EMBL" id="CAKOGP040000224">
    <property type="protein sequence ID" value="CAJ1932561.1"/>
    <property type="molecule type" value="Genomic_DNA"/>
</dbReference>
<feature type="domain" description="J" evidence="2">
    <location>
        <begin position="4"/>
        <end position="78"/>
    </location>
</feature>
<proteinExistence type="predicted"/>
<dbReference type="PANTHER" id="PTHR24074">
    <property type="entry name" value="CO-CHAPERONE PROTEIN DJLA"/>
    <property type="match status" value="1"/>
</dbReference>
<evidence type="ECO:0000256" key="1">
    <source>
        <dbReference type="SAM" id="MobiDB-lite"/>
    </source>
</evidence>
<organism evidence="3 4">
    <name type="scientific">Cylindrotheca closterium</name>
    <dbReference type="NCBI Taxonomy" id="2856"/>
    <lineage>
        <taxon>Eukaryota</taxon>
        <taxon>Sar</taxon>
        <taxon>Stramenopiles</taxon>
        <taxon>Ochrophyta</taxon>
        <taxon>Bacillariophyta</taxon>
        <taxon>Bacillariophyceae</taxon>
        <taxon>Bacillariophycidae</taxon>
        <taxon>Bacillariales</taxon>
        <taxon>Bacillariaceae</taxon>
        <taxon>Cylindrotheca</taxon>
    </lineage>
</organism>
<dbReference type="PRINTS" id="PR00625">
    <property type="entry name" value="JDOMAIN"/>
</dbReference>
<dbReference type="SUPFAM" id="SSF46565">
    <property type="entry name" value="Chaperone J-domain"/>
    <property type="match status" value="1"/>
</dbReference>
<feature type="compositionally biased region" description="Low complexity" evidence="1">
    <location>
        <begin position="80"/>
        <end position="103"/>
    </location>
</feature>
<dbReference type="AlphaFoldDB" id="A0AAD2CH20"/>
<evidence type="ECO:0000313" key="4">
    <source>
        <dbReference type="Proteomes" id="UP001295423"/>
    </source>
</evidence>
<feature type="compositionally biased region" description="Basic and acidic residues" evidence="1">
    <location>
        <begin position="281"/>
        <end position="290"/>
    </location>
</feature>
<dbReference type="SMART" id="SM00271">
    <property type="entry name" value="DnaJ"/>
    <property type="match status" value="1"/>
</dbReference>
<dbReference type="Pfam" id="PF00226">
    <property type="entry name" value="DnaJ"/>
    <property type="match status" value="1"/>
</dbReference>
<sequence>MLDNPYQVLGLSYDASESEIKKSYYKAALKYHPDRQANNKENKDEDANEKFAVIKEAYEILTDPVKRYDWRQAHGGNGNRTTAPPTSTPKAAPATRASKASKTPASPFRDRGRAGVPLSNTSYQSNTQPVSNSSKRTRRSPMSRHQHQQQTPQSPLSTDANSNRKKYMPQRQQQLPQPPLSAPSTHRKSPQHGLNDRVGVPLSKKSVLMATTPKSSVLRQSVRSKSPRPAPRSGKYDMAAPPLYHDNMSATSKQKKVRQPPRMSSLDLNHGRKKHRLSPMRKGDSFDHGASRPFHNKTRINKTRMARVNMTGIEILQ</sequence>
<dbReference type="InterPro" id="IPR036869">
    <property type="entry name" value="J_dom_sf"/>
</dbReference>
<comment type="caution">
    <text evidence="3">The sequence shown here is derived from an EMBL/GenBank/DDBJ whole genome shotgun (WGS) entry which is preliminary data.</text>
</comment>
<protein>
    <recommendedName>
        <fullName evidence="2">J domain-containing protein</fullName>
    </recommendedName>
</protein>
<feature type="compositionally biased region" description="Polar residues" evidence="1">
    <location>
        <begin position="118"/>
        <end position="134"/>
    </location>
</feature>
<gene>
    <name evidence="3" type="ORF">CYCCA115_LOCUS2898</name>
</gene>
<feature type="region of interest" description="Disordered" evidence="1">
    <location>
        <begin position="64"/>
        <end position="295"/>
    </location>
</feature>
<dbReference type="Proteomes" id="UP001295423">
    <property type="component" value="Unassembled WGS sequence"/>
</dbReference>
<keyword evidence="4" id="KW-1185">Reference proteome</keyword>
<reference evidence="3" key="1">
    <citation type="submission" date="2023-08" db="EMBL/GenBank/DDBJ databases">
        <authorList>
            <person name="Audoor S."/>
            <person name="Bilcke G."/>
        </authorList>
    </citation>
    <scope>NUCLEOTIDE SEQUENCE</scope>
</reference>
<dbReference type="InterPro" id="IPR001623">
    <property type="entry name" value="DnaJ_domain"/>
</dbReference>
<feature type="compositionally biased region" description="Polar residues" evidence="1">
    <location>
        <begin position="212"/>
        <end position="224"/>
    </location>
</feature>
<dbReference type="Gene3D" id="1.10.287.110">
    <property type="entry name" value="DnaJ domain"/>
    <property type="match status" value="1"/>
</dbReference>
<name>A0AAD2CH20_9STRA</name>
<feature type="compositionally biased region" description="Basic residues" evidence="1">
    <location>
        <begin position="135"/>
        <end position="147"/>
    </location>
</feature>
<accession>A0AAD2CH20</accession>
<dbReference type="CDD" id="cd06257">
    <property type="entry name" value="DnaJ"/>
    <property type="match status" value="1"/>
</dbReference>
<evidence type="ECO:0000259" key="2">
    <source>
        <dbReference type="PROSITE" id="PS50076"/>
    </source>
</evidence>
<dbReference type="InterPro" id="IPR050817">
    <property type="entry name" value="DjlA_DnaK_co-chaperone"/>
</dbReference>
<evidence type="ECO:0000313" key="3">
    <source>
        <dbReference type="EMBL" id="CAJ1932561.1"/>
    </source>
</evidence>